<dbReference type="InterPro" id="IPR029068">
    <property type="entry name" value="Glyas_Bleomycin-R_OHBP_Dase"/>
</dbReference>
<dbReference type="PANTHER" id="PTHR33990:SF4">
    <property type="entry name" value="PHNB-LIKE DOMAIN-CONTAINING PROTEIN"/>
    <property type="match status" value="1"/>
</dbReference>
<comment type="caution">
    <text evidence="2">The sequence shown here is derived from an EMBL/GenBank/DDBJ whole genome shotgun (WGS) entry which is preliminary data.</text>
</comment>
<dbReference type="CDD" id="cd06588">
    <property type="entry name" value="PhnB_like"/>
    <property type="match status" value="1"/>
</dbReference>
<dbReference type="SUPFAM" id="SSF54593">
    <property type="entry name" value="Glyoxalase/Bleomycin resistance protein/Dihydroxybiphenyl dioxygenase"/>
    <property type="match status" value="1"/>
</dbReference>
<evidence type="ECO:0000313" key="2">
    <source>
        <dbReference type="EMBL" id="MBW6390701.1"/>
    </source>
</evidence>
<evidence type="ECO:0000259" key="1">
    <source>
        <dbReference type="Pfam" id="PF06983"/>
    </source>
</evidence>
<dbReference type="PIRSF" id="PIRSF021700">
    <property type="entry name" value="3_dmu_93_MTrfase"/>
    <property type="match status" value="1"/>
</dbReference>
<accession>A0ABS6ZKW7</accession>
<gene>
    <name evidence="2" type="ORF">KPL81_05940</name>
</gene>
<organism evidence="2 3">
    <name type="scientific">Billgrantia antri</name>
    <dbReference type="NCBI Taxonomy" id="2846777"/>
    <lineage>
        <taxon>Bacteria</taxon>
        <taxon>Pseudomonadati</taxon>
        <taxon>Pseudomonadota</taxon>
        <taxon>Gammaproteobacteria</taxon>
        <taxon>Oceanospirillales</taxon>
        <taxon>Halomonadaceae</taxon>
        <taxon>Billgrantia</taxon>
    </lineage>
</organism>
<protein>
    <submittedName>
        <fullName evidence="2">VOC family protein</fullName>
    </submittedName>
</protein>
<dbReference type="PANTHER" id="PTHR33990">
    <property type="entry name" value="PROTEIN YJDN-RELATED"/>
    <property type="match status" value="1"/>
</dbReference>
<dbReference type="EMBL" id="JAHYCA010000002">
    <property type="protein sequence ID" value="MBW6390701.1"/>
    <property type="molecule type" value="Genomic_DNA"/>
</dbReference>
<dbReference type="Gene3D" id="3.30.720.100">
    <property type="match status" value="1"/>
</dbReference>
<dbReference type="InterPro" id="IPR009725">
    <property type="entry name" value="3_dmu_93_MTrfase"/>
</dbReference>
<dbReference type="Pfam" id="PF06983">
    <property type="entry name" value="3-dmu-9_3-mt"/>
    <property type="match status" value="1"/>
</dbReference>
<dbReference type="Gene3D" id="3.30.720.110">
    <property type="match status" value="1"/>
</dbReference>
<name>A0ABS6ZKW7_9GAMM</name>
<sequence>MPHHIAPQLMFEGNAEQAMRFYVSLFDDSEIVRLERYGPEGPGKEGSVVQAEFTLAGRRYTCIDSHIQHPFSFTPSISLFIECENREEFERLLEQLSEQGEMLMPPDDYGFSTRFAWLNDRFGVSWQLNLGTTRPGLSGEAP</sequence>
<dbReference type="InterPro" id="IPR028973">
    <property type="entry name" value="PhnB-like"/>
</dbReference>
<evidence type="ECO:0000313" key="3">
    <source>
        <dbReference type="Proteomes" id="UP000769617"/>
    </source>
</evidence>
<keyword evidence="3" id="KW-1185">Reference proteome</keyword>
<dbReference type="RefSeq" id="WP_219791060.1">
    <property type="nucleotide sequence ID" value="NZ_JAHYCA010000002.1"/>
</dbReference>
<reference evidence="2 3" key="1">
    <citation type="submission" date="2021-07" db="EMBL/GenBank/DDBJ databases">
        <authorList>
            <person name="So Y."/>
        </authorList>
    </citation>
    <scope>NUCLEOTIDE SEQUENCE [LARGE SCALE GENOMIC DNA]</scope>
    <source>
        <strain evidence="2 3">Y3S6</strain>
    </source>
</reference>
<feature type="domain" description="PhnB-like" evidence="1">
    <location>
        <begin position="4"/>
        <end position="128"/>
    </location>
</feature>
<proteinExistence type="predicted"/>
<dbReference type="Proteomes" id="UP000769617">
    <property type="component" value="Unassembled WGS sequence"/>
</dbReference>